<feature type="domain" description="Helix-turn-helix" evidence="2">
    <location>
        <begin position="5"/>
        <end position="53"/>
    </location>
</feature>
<reference evidence="4" key="1">
    <citation type="submission" date="2015-12" db="EMBL/GenBank/DDBJ databases">
        <authorList>
            <person name="Shamseldin A."/>
            <person name="Moawad H."/>
            <person name="Abd El-Rahim W.M."/>
            <person name="Sadowsky M.J."/>
        </authorList>
    </citation>
    <scope>NUCLEOTIDE SEQUENCE [LARGE SCALE GENOMIC DNA]</scope>
    <source>
        <strain evidence="4">JAM AC0309</strain>
    </source>
</reference>
<evidence type="ECO:0000313" key="3">
    <source>
        <dbReference type="EMBL" id="BAU32776.1"/>
    </source>
</evidence>
<dbReference type="Gene3D" id="1.10.10.10">
    <property type="entry name" value="Winged helix-like DNA-binding domain superfamily/Winged helix DNA-binding domain"/>
    <property type="match status" value="1"/>
</dbReference>
<sequence length="89" mass="9695">MAEPWLSADDIAAHLGVTKDTVYTWIAEKAMPAHKVGRLWKFQASEIDDWVRAGAAASDHEAPQQVTPMSVAAPTIMTTSTGRRDDDAE</sequence>
<protein>
    <submittedName>
        <fullName evidence="3">Xis excisionase</fullName>
    </submittedName>
</protein>
<dbReference type="Proteomes" id="UP000218965">
    <property type="component" value="Chromosome"/>
</dbReference>
<evidence type="ECO:0000259" key="2">
    <source>
        <dbReference type="Pfam" id="PF12728"/>
    </source>
</evidence>
<proteinExistence type="predicted"/>
<gene>
    <name evidence="3" type="primary">xis</name>
    <name evidence="3" type="ORF">MalAC0309_1931</name>
</gene>
<accession>A0A0U4WYS8</accession>
<dbReference type="NCBIfam" id="TIGR01764">
    <property type="entry name" value="excise"/>
    <property type="match status" value="1"/>
</dbReference>
<evidence type="ECO:0000313" key="4">
    <source>
        <dbReference type="Proteomes" id="UP000218965"/>
    </source>
</evidence>
<dbReference type="SUPFAM" id="SSF46955">
    <property type="entry name" value="Putative DNA-binding domain"/>
    <property type="match status" value="1"/>
</dbReference>
<reference evidence="3 4" key="2">
    <citation type="submission" date="2016-01" db="EMBL/GenBank/DDBJ databases">
        <title>Microcella alkaliphila JAM AC0309 whole genome shotgun sequence.</title>
        <authorList>
            <person name="Kurata A."/>
            <person name="Hirose Y."/>
            <person name="Kishimoto N."/>
            <person name="Kobayashi T."/>
        </authorList>
    </citation>
    <scope>NUCLEOTIDE SEQUENCE [LARGE SCALE GENOMIC DNA]</scope>
    <source>
        <strain evidence="3 4">JAM AC0309</strain>
    </source>
</reference>
<dbReference type="InterPro" id="IPR009061">
    <property type="entry name" value="DNA-bd_dom_put_sf"/>
</dbReference>
<dbReference type="InterPro" id="IPR041657">
    <property type="entry name" value="HTH_17"/>
</dbReference>
<dbReference type="AlphaFoldDB" id="A0A0U4WYS8"/>
<feature type="region of interest" description="Disordered" evidence="1">
    <location>
        <begin position="55"/>
        <end position="89"/>
    </location>
</feature>
<dbReference type="KEGG" id="malk:MalAC0309_1931"/>
<dbReference type="EMBL" id="AP017315">
    <property type="protein sequence ID" value="BAU32776.1"/>
    <property type="molecule type" value="Genomic_DNA"/>
</dbReference>
<evidence type="ECO:0000256" key="1">
    <source>
        <dbReference type="SAM" id="MobiDB-lite"/>
    </source>
</evidence>
<dbReference type="InterPro" id="IPR036388">
    <property type="entry name" value="WH-like_DNA-bd_sf"/>
</dbReference>
<dbReference type="InterPro" id="IPR010093">
    <property type="entry name" value="SinI_DNA-bd"/>
</dbReference>
<dbReference type="GO" id="GO:0003677">
    <property type="term" value="F:DNA binding"/>
    <property type="evidence" value="ECO:0007669"/>
    <property type="project" value="InterPro"/>
</dbReference>
<name>A0A0U4WYS8_9MICO</name>
<organism evidence="3 4">
    <name type="scientific">Microcella alkaliphila</name>
    <dbReference type="NCBI Taxonomy" id="279828"/>
    <lineage>
        <taxon>Bacteria</taxon>
        <taxon>Bacillati</taxon>
        <taxon>Actinomycetota</taxon>
        <taxon>Actinomycetes</taxon>
        <taxon>Micrococcales</taxon>
        <taxon>Microbacteriaceae</taxon>
        <taxon>Microcella</taxon>
    </lineage>
</organism>
<dbReference type="Pfam" id="PF12728">
    <property type="entry name" value="HTH_17"/>
    <property type="match status" value="1"/>
</dbReference>